<evidence type="ECO:0000313" key="2">
    <source>
        <dbReference type="Proteomes" id="UP000194439"/>
    </source>
</evidence>
<protein>
    <submittedName>
        <fullName evidence="1">Uncharacterized protein</fullName>
    </submittedName>
</protein>
<proteinExistence type="predicted"/>
<name>A0A1Y5ZSE4_9BACI</name>
<gene>
    <name evidence="1" type="ORF">BACERE00185_02410</name>
</gene>
<accession>A0A1Y5ZSE4</accession>
<organism evidence="1 2">
    <name type="scientific">Bacillus mobilis</name>
    <dbReference type="NCBI Taxonomy" id="2026190"/>
    <lineage>
        <taxon>Bacteria</taxon>
        <taxon>Bacillati</taxon>
        <taxon>Bacillota</taxon>
        <taxon>Bacilli</taxon>
        <taxon>Bacillales</taxon>
        <taxon>Bacillaceae</taxon>
        <taxon>Bacillus</taxon>
        <taxon>Bacillus cereus group</taxon>
    </lineage>
</organism>
<reference evidence="2" key="1">
    <citation type="submission" date="2017-04" db="EMBL/GenBank/DDBJ databases">
        <authorList>
            <person name="Criscuolo A."/>
        </authorList>
    </citation>
    <scope>NUCLEOTIDE SEQUENCE [LARGE SCALE GENOMIC DNA]</scope>
</reference>
<dbReference type="Proteomes" id="UP000194439">
    <property type="component" value="Unassembled WGS sequence"/>
</dbReference>
<sequence>MAGTMALSFAMQEDTRGKISDKILYIEETCHYYVLCKRIAENDFDKG</sequence>
<dbReference type="AlphaFoldDB" id="A0A1Y5ZSE4"/>
<dbReference type="EMBL" id="FWZD01000048">
    <property type="protein sequence ID" value="SME05192.1"/>
    <property type="molecule type" value="Genomic_DNA"/>
</dbReference>
<evidence type="ECO:0000313" key="1">
    <source>
        <dbReference type="EMBL" id="SME05192.1"/>
    </source>
</evidence>